<accession>A0A1G8H9I3</accession>
<gene>
    <name evidence="6" type="ORF">SAMN04488136_14711</name>
</gene>
<dbReference type="InterPro" id="IPR036271">
    <property type="entry name" value="Tet_transcr_reg_TetR-rel_C_sf"/>
</dbReference>
<dbReference type="RefSeq" id="WP_093279381.1">
    <property type="nucleotide sequence ID" value="NZ_FNDD01000047.1"/>
</dbReference>
<evidence type="ECO:0000256" key="3">
    <source>
        <dbReference type="ARBA" id="ARBA00023163"/>
    </source>
</evidence>
<reference evidence="6 7" key="1">
    <citation type="submission" date="2016-10" db="EMBL/GenBank/DDBJ databases">
        <authorList>
            <person name="de Groot N.N."/>
        </authorList>
    </citation>
    <scope>NUCLEOTIDE SEQUENCE [LARGE SCALE GENOMIC DNA]</scope>
    <source>
        <strain evidence="6 7">CGMCC 1.10228</strain>
    </source>
</reference>
<organism evidence="6 7">
    <name type="scientific">Vibrio xiamenensis</name>
    <dbReference type="NCBI Taxonomy" id="861298"/>
    <lineage>
        <taxon>Bacteria</taxon>
        <taxon>Pseudomonadati</taxon>
        <taxon>Pseudomonadota</taxon>
        <taxon>Gammaproteobacteria</taxon>
        <taxon>Vibrionales</taxon>
        <taxon>Vibrionaceae</taxon>
        <taxon>Vibrio</taxon>
    </lineage>
</organism>
<dbReference type="Pfam" id="PF16925">
    <property type="entry name" value="TetR_C_13"/>
    <property type="match status" value="1"/>
</dbReference>
<dbReference type="SUPFAM" id="SSF48498">
    <property type="entry name" value="Tetracyclin repressor-like, C-terminal domain"/>
    <property type="match status" value="1"/>
</dbReference>
<dbReference type="STRING" id="861298.SAMN04488136_14711"/>
<proteinExistence type="predicted"/>
<dbReference type="Gene3D" id="1.10.357.10">
    <property type="entry name" value="Tetracycline Repressor, domain 2"/>
    <property type="match status" value="1"/>
</dbReference>
<keyword evidence="1" id="KW-0805">Transcription regulation</keyword>
<dbReference type="Pfam" id="PF00440">
    <property type="entry name" value="TetR_N"/>
    <property type="match status" value="1"/>
</dbReference>
<keyword evidence="7" id="KW-1185">Reference proteome</keyword>
<dbReference type="GO" id="GO:0003677">
    <property type="term" value="F:DNA binding"/>
    <property type="evidence" value="ECO:0007669"/>
    <property type="project" value="UniProtKB-KW"/>
</dbReference>
<dbReference type="InterPro" id="IPR001647">
    <property type="entry name" value="HTH_TetR"/>
</dbReference>
<dbReference type="InterPro" id="IPR011075">
    <property type="entry name" value="TetR_C"/>
</dbReference>
<evidence type="ECO:0000256" key="2">
    <source>
        <dbReference type="ARBA" id="ARBA00023125"/>
    </source>
</evidence>
<dbReference type="Gene3D" id="1.10.10.60">
    <property type="entry name" value="Homeodomain-like"/>
    <property type="match status" value="1"/>
</dbReference>
<evidence type="ECO:0000259" key="4">
    <source>
        <dbReference type="Pfam" id="PF00440"/>
    </source>
</evidence>
<dbReference type="AlphaFoldDB" id="A0A1G8H9I3"/>
<evidence type="ECO:0000259" key="5">
    <source>
        <dbReference type="Pfam" id="PF16925"/>
    </source>
</evidence>
<evidence type="ECO:0000313" key="7">
    <source>
        <dbReference type="Proteomes" id="UP000198854"/>
    </source>
</evidence>
<evidence type="ECO:0000256" key="1">
    <source>
        <dbReference type="ARBA" id="ARBA00023015"/>
    </source>
</evidence>
<name>A0A1G8H9I3_9VIBR</name>
<dbReference type="InterPro" id="IPR009057">
    <property type="entry name" value="Homeodomain-like_sf"/>
</dbReference>
<dbReference type="PANTHER" id="PTHR47506">
    <property type="entry name" value="TRANSCRIPTIONAL REGULATORY PROTEIN"/>
    <property type="match status" value="1"/>
</dbReference>
<dbReference type="OrthoDB" id="270177at2"/>
<keyword evidence="3" id="KW-0804">Transcription</keyword>
<feature type="domain" description="Tetracyclin repressor-like C-terminal" evidence="5">
    <location>
        <begin position="84"/>
        <end position="186"/>
    </location>
</feature>
<dbReference type="PANTHER" id="PTHR47506:SF1">
    <property type="entry name" value="HTH-TYPE TRANSCRIPTIONAL REGULATOR YJDC"/>
    <property type="match status" value="1"/>
</dbReference>
<protein>
    <submittedName>
        <fullName evidence="6">Transcriptional regulator, TetR family</fullName>
    </submittedName>
</protein>
<dbReference type="Proteomes" id="UP000198854">
    <property type="component" value="Unassembled WGS sequence"/>
</dbReference>
<dbReference type="SUPFAM" id="SSF46689">
    <property type="entry name" value="Homeodomain-like"/>
    <property type="match status" value="1"/>
</dbReference>
<sequence>MARAGRPRQFDRDEAVKKAMDLFWQKGFEGTSLAELRNTLGKLSAASFYAAFGSKGALYKECLELYTHTCGEILSELENDEIPALDAIKNMVEKTIHQQTSSLTPTGCMAVLSGLNCCDDNKDIEQMASSVRNQVRAGLSHCISRGVKRDELRQDIDPEHLVTVLDTFINGISIQSRDGASREQLTAAVNLLFDALRHQCAQ</sequence>
<dbReference type="EMBL" id="FNDD01000047">
    <property type="protein sequence ID" value="SDI03283.1"/>
    <property type="molecule type" value="Genomic_DNA"/>
</dbReference>
<keyword evidence="2" id="KW-0238">DNA-binding</keyword>
<feature type="domain" description="HTH tetR-type" evidence="4">
    <location>
        <begin position="17"/>
        <end position="62"/>
    </location>
</feature>
<evidence type="ECO:0000313" key="6">
    <source>
        <dbReference type="EMBL" id="SDI03283.1"/>
    </source>
</evidence>